<sequence precursor="true">MQFGKRSQPQCHTWQGSLYFMSLWMSCALLAGCGQQQQENIVRLLRDCTAKARKQAVTQPVAENCIPPVSTDSTEWGFASDTHLTRLPIVCSGQTPFVGSPDHIEKAVAPKQFLGALLTPIASPELSNLEESVSDIPPLVEAKSPIKFDVKRVENTSAAQTMAIVAPVREELSPEERHLLDVIARDTLAVSTGAQTDFRMDQLAREKIGAAFALAQRGASYAARQELIEVLRLVSQSKDKREGTRIRSESLAAGLRALEEAEDFVPRGTQLEAEMVLEVICASHRTPLAKEADFARILPSQMLDRYNRYAQIKLALAVAGEPAGSMTLYTLGKLNSQLGQMEPEQHRMAKRRAVAFQQAALLAHNQNYMAAHELGVLLAETGHLDEARQLLHQVALREPNAVVFRNLARVHDELGHVAVASHCRMHAEQLALNGRGPAAQVAWVSPQQFAQSAPINVPPHVAAHPAPQVAARPATQAVRY</sequence>
<dbReference type="EMBL" id="CP042913">
    <property type="protein sequence ID" value="QEG34000.1"/>
    <property type="molecule type" value="Genomic_DNA"/>
</dbReference>
<protein>
    <recommendedName>
        <fullName evidence="4">Tetratricopeptide repeat protein</fullName>
    </recommendedName>
</protein>
<proteinExistence type="predicted"/>
<dbReference type="InterPro" id="IPR011990">
    <property type="entry name" value="TPR-like_helical_dom_sf"/>
</dbReference>
<name>A0A5B9Q8D2_9BACT</name>
<dbReference type="PROSITE" id="PS51257">
    <property type="entry name" value="PROKAR_LIPOPROTEIN"/>
    <property type="match status" value="1"/>
</dbReference>
<dbReference type="SUPFAM" id="SSF48452">
    <property type="entry name" value="TPR-like"/>
    <property type="match status" value="1"/>
</dbReference>
<dbReference type="Proteomes" id="UP000323917">
    <property type="component" value="Chromosome"/>
</dbReference>
<dbReference type="Gene3D" id="1.25.40.10">
    <property type="entry name" value="Tetratricopeptide repeat domain"/>
    <property type="match status" value="1"/>
</dbReference>
<dbReference type="AlphaFoldDB" id="A0A5B9Q8D2"/>
<dbReference type="RefSeq" id="WP_148072699.1">
    <property type="nucleotide sequence ID" value="NZ_CP042913.1"/>
</dbReference>
<evidence type="ECO:0000313" key="2">
    <source>
        <dbReference type="EMBL" id="QEG34000.1"/>
    </source>
</evidence>
<evidence type="ECO:0000256" key="1">
    <source>
        <dbReference type="SAM" id="SignalP"/>
    </source>
</evidence>
<accession>A0A5B9Q8D2</accession>
<gene>
    <name evidence="2" type="ORF">Pr1d_12720</name>
</gene>
<dbReference type="KEGG" id="bgok:Pr1d_12720"/>
<organism evidence="2 3">
    <name type="scientific">Bythopirellula goksoeyrii</name>
    <dbReference type="NCBI Taxonomy" id="1400387"/>
    <lineage>
        <taxon>Bacteria</taxon>
        <taxon>Pseudomonadati</taxon>
        <taxon>Planctomycetota</taxon>
        <taxon>Planctomycetia</taxon>
        <taxon>Pirellulales</taxon>
        <taxon>Lacipirellulaceae</taxon>
        <taxon>Bythopirellula</taxon>
    </lineage>
</organism>
<reference evidence="2 3" key="1">
    <citation type="submission" date="2019-08" db="EMBL/GenBank/DDBJ databases">
        <title>Deep-cultivation of Planctomycetes and their phenomic and genomic characterization uncovers novel biology.</title>
        <authorList>
            <person name="Wiegand S."/>
            <person name="Jogler M."/>
            <person name="Boedeker C."/>
            <person name="Pinto D."/>
            <person name="Vollmers J."/>
            <person name="Rivas-Marin E."/>
            <person name="Kohn T."/>
            <person name="Peeters S.H."/>
            <person name="Heuer A."/>
            <person name="Rast P."/>
            <person name="Oberbeckmann S."/>
            <person name="Bunk B."/>
            <person name="Jeske O."/>
            <person name="Meyerdierks A."/>
            <person name="Storesund J.E."/>
            <person name="Kallscheuer N."/>
            <person name="Luecker S."/>
            <person name="Lage O.M."/>
            <person name="Pohl T."/>
            <person name="Merkel B.J."/>
            <person name="Hornburger P."/>
            <person name="Mueller R.-W."/>
            <person name="Bruemmer F."/>
            <person name="Labrenz M."/>
            <person name="Spormann A.M."/>
            <person name="Op den Camp H."/>
            <person name="Overmann J."/>
            <person name="Amann R."/>
            <person name="Jetten M.S.M."/>
            <person name="Mascher T."/>
            <person name="Medema M.H."/>
            <person name="Devos D.P."/>
            <person name="Kaster A.-K."/>
            <person name="Ovreas L."/>
            <person name="Rohde M."/>
            <person name="Galperin M.Y."/>
            <person name="Jogler C."/>
        </authorList>
    </citation>
    <scope>NUCLEOTIDE SEQUENCE [LARGE SCALE GENOMIC DNA]</scope>
    <source>
        <strain evidence="2 3">Pr1d</strain>
    </source>
</reference>
<keyword evidence="3" id="KW-1185">Reference proteome</keyword>
<dbReference type="OrthoDB" id="250713at2"/>
<feature type="chain" id="PRO_5023074803" description="Tetratricopeptide repeat protein" evidence="1">
    <location>
        <begin position="32"/>
        <end position="480"/>
    </location>
</feature>
<evidence type="ECO:0000313" key="3">
    <source>
        <dbReference type="Proteomes" id="UP000323917"/>
    </source>
</evidence>
<keyword evidence="1" id="KW-0732">Signal</keyword>
<evidence type="ECO:0008006" key="4">
    <source>
        <dbReference type="Google" id="ProtNLM"/>
    </source>
</evidence>
<feature type="signal peptide" evidence="1">
    <location>
        <begin position="1"/>
        <end position="31"/>
    </location>
</feature>